<evidence type="ECO:0000256" key="3">
    <source>
        <dbReference type="ARBA" id="ARBA00004147"/>
    </source>
</evidence>
<evidence type="ECO:0000256" key="23">
    <source>
        <dbReference type="SAM" id="MobiDB-lite"/>
    </source>
</evidence>
<evidence type="ECO:0000313" key="26">
    <source>
        <dbReference type="Proteomes" id="UP000201562"/>
    </source>
</evidence>
<feature type="domain" description="CRESS-DNA virus Rep endonuclease" evidence="24">
    <location>
        <begin position="3"/>
        <end position="100"/>
    </location>
</feature>
<dbReference type="Pfam" id="PF02407">
    <property type="entry name" value="Viral_Rep"/>
    <property type="match status" value="1"/>
</dbReference>
<evidence type="ECO:0000256" key="10">
    <source>
        <dbReference type="ARBA" id="ARBA00022722"/>
    </source>
</evidence>
<evidence type="ECO:0000256" key="15">
    <source>
        <dbReference type="ARBA" id="ARBA00022806"/>
    </source>
</evidence>
<comment type="subcellular location">
    <subcellularLocation>
        <location evidence="3">Host nucleus</location>
    </subcellularLocation>
</comment>
<evidence type="ECO:0000256" key="22">
    <source>
        <dbReference type="ARBA" id="ARBA00049360"/>
    </source>
</evidence>
<evidence type="ECO:0000256" key="17">
    <source>
        <dbReference type="ARBA" id="ARBA00023124"/>
    </source>
</evidence>
<evidence type="ECO:0000256" key="7">
    <source>
        <dbReference type="ARBA" id="ARBA00022679"/>
    </source>
</evidence>
<dbReference type="OrthoDB" id="9195at10239"/>
<keyword evidence="16" id="KW-0067">ATP-binding</keyword>
<dbReference type="GO" id="GO:0003724">
    <property type="term" value="F:RNA helicase activity"/>
    <property type="evidence" value="ECO:0007669"/>
    <property type="project" value="InterPro"/>
</dbReference>
<dbReference type="GO" id="GO:0016787">
    <property type="term" value="F:hydrolase activity"/>
    <property type="evidence" value="ECO:0007669"/>
    <property type="project" value="UniProtKB-KW"/>
</dbReference>
<keyword evidence="11" id="KW-0479">Metal-binding</keyword>
<evidence type="ECO:0000256" key="5">
    <source>
        <dbReference type="ARBA" id="ARBA00014531"/>
    </source>
</evidence>
<evidence type="ECO:0000259" key="24">
    <source>
        <dbReference type="PROSITE" id="PS52020"/>
    </source>
</evidence>
<feature type="compositionally biased region" description="Basic and acidic residues" evidence="23">
    <location>
        <begin position="83"/>
        <end position="92"/>
    </location>
</feature>
<evidence type="ECO:0000256" key="11">
    <source>
        <dbReference type="ARBA" id="ARBA00022723"/>
    </source>
</evidence>
<evidence type="ECO:0000256" key="2">
    <source>
        <dbReference type="ARBA" id="ARBA00001946"/>
    </source>
</evidence>
<evidence type="ECO:0000256" key="8">
    <source>
        <dbReference type="ARBA" id="ARBA00022695"/>
    </source>
</evidence>
<dbReference type="InterPro" id="IPR000605">
    <property type="entry name" value="Helicase_SF3_ssDNA/RNA_vir"/>
</dbReference>
<evidence type="ECO:0000256" key="18">
    <source>
        <dbReference type="ARBA" id="ARBA00023125"/>
    </source>
</evidence>
<evidence type="ECO:0000256" key="20">
    <source>
        <dbReference type="ARBA" id="ARBA00030754"/>
    </source>
</evidence>
<reference evidence="25 26" key="1">
    <citation type="journal article" date="2015" name="Infect. Genet. Evol.">
        <title>Characterisation of a diverse range of circular replication-associated protein encoding DNA viruses recovered from a sewage treatment oxidation pond.</title>
        <authorList>
            <person name="Kraberger S."/>
            <person name="Arguello-Astorga G.R."/>
            <person name="Greenfield L.G."/>
            <person name="Galilee C."/>
            <person name="Law D."/>
            <person name="Martin D.P."/>
            <person name="Varsani A."/>
        </authorList>
    </citation>
    <scope>NUCLEOTIDE SEQUENCE [LARGE SCALE GENOMIC DNA]</scope>
    <source>
        <strain evidence="25">SaCV-17_NZ-BS4236-2012</strain>
    </source>
</reference>
<accession>A0A0B4UFX2</accession>
<keyword evidence="12" id="KW-0547">Nucleotide-binding</keyword>
<dbReference type="InterPro" id="IPR027417">
    <property type="entry name" value="P-loop_NTPase"/>
</dbReference>
<comment type="cofactor">
    <cofactor evidence="2">
        <name>Mg(2+)</name>
        <dbReference type="ChEBI" id="CHEBI:18420"/>
    </cofactor>
</comment>
<keyword evidence="13" id="KW-0255">Endonuclease</keyword>
<dbReference type="SUPFAM" id="SSF52540">
    <property type="entry name" value="P-loop containing nucleoside triphosphate hydrolases"/>
    <property type="match status" value="1"/>
</dbReference>
<keyword evidence="8" id="KW-0548">Nucleotidyltransferase</keyword>
<dbReference type="GO" id="GO:0003723">
    <property type="term" value="F:RNA binding"/>
    <property type="evidence" value="ECO:0007669"/>
    <property type="project" value="InterPro"/>
</dbReference>
<keyword evidence="14" id="KW-0378">Hydrolase</keyword>
<evidence type="ECO:0000256" key="9">
    <source>
        <dbReference type="ARBA" id="ARBA00022705"/>
    </source>
</evidence>
<comment type="similarity">
    <text evidence="4">Belongs to the nanoviruses/circoviruses replication-associated protein family.</text>
</comment>
<keyword evidence="17" id="KW-0190">Covalent protein-DNA linkage</keyword>
<comment type="catalytic activity">
    <reaction evidence="22">
        <text>ATP + H2O = ADP + phosphate + H(+)</text>
        <dbReference type="Rhea" id="RHEA:13065"/>
        <dbReference type="ChEBI" id="CHEBI:15377"/>
        <dbReference type="ChEBI" id="CHEBI:15378"/>
        <dbReference type="ChEBI" id="CHEBI:30616"/>
        <dbReference type="ChEBI" id="CHEBI:43474"/>
        <dbReference type="ChEBI" id="CHEBI:456216"/>
    </reaction>
</comment>
<evidence type="ECO:0000256" key="16">
    <source>
        <dbReference type="ARBA" id="ARBA00022840"/>
    </source>
</evidence>
<feature type="region of interest" description="Disordered" evidence="23">
    <location>
        <begin position="79"/>
        <end position="109"/>
    </location>
</feature>
<name>A0A0B4UFX2_9VIRU</name>
<evidence type="ECO:0000256" key="4">
    <source>
        <dbReference type="ARBA" id="ARBA00008545"/>
    </source>
</evidence>
<evidence type="ECO:0000256" key="12">
    <source>
        <dbReference type="ARBA" id="ARBA00022741"/>
    </source>
</evidence>
<keyword evidence="9" id="KW-0235">DNA replication</keyword>
<proteinExistence type="inferred from homology"/>
<keyword evidence="10" id="KW-0540">Nuclease</keyword>
<dbReference type="GO" id="GO:0016779">
    <property type="term" value="F:nucleotidyltransferase activity"/>
    <property type="evidence" value="ECO:0007669"/>
    <property type="project" value="UniProtKB-KW"/>
</dbReference>
<keyword evidence="26" id="KW-1185">Reference proteome</keyword>
<dbReference type="GO" id="GO:0000166">
    <property type="term" value="F:nucleotide binding"/>
    <property type="evidence" value="ECO:0007669"/>
    <property type="project" value="UniProtKB-KW"/>
</dbReference>
<dbReference type="GO" id="GO:0042025">
    <property type="term" value="C:host cell nucleus"/>
    <property type="evidence" value="ECO:0007669"/>
    <property type="project" value="UniProtKB-SubCell"/>
</dbReference>
<keyword evidence="7" id="KW-0808">Transferase</keyword>
<keyword evidence="18" id="KW-0238">DNA-binding</keyword>
<organism evidence="25 26">
    <name type="scientific">Sewage-associated circular DNA virus-17</name>
    <dbReference type="NCBI Taxonomy" id="1592084"/>
    <lineage>
        <taxon>Viruses</taxon>
        <taxon>Monodnaviria</taxon>
        <taxon>Shotokuvirae</taxon>
        <taxon>Cressdnaviricota</taxon>
        <taxon>Arfiviricetes</taxon>
        <taxon>Saturnivirales</taxon>
        <taxon>Mahapunaviridae</taxon>
        <taxon>Anthevirus</taxon>
        <taxon>Anthevirus archis</taxon>
    </lineage>
</organism>
<dbReference type="PROSITE" id="PS52020">
    <property type="entry name" value="CRESS_DNA_REP"/>
    <property type="match status" value="1"/>
</dbReference>
<evidence type="ECO:0000256" key="6">
    <source>
        <dbReference type="ARBA" id="ARBA00022562"/>
    </source>
</evidence>
<keyword evidence="15" id="KW-0347">Helicase</keyword>
<evidence type="ECO:0000256" key="19">
    <source>
        <dbReference type="ARBA" id="ARBA00023268"/>
    </source>
</evidence>
<evidence type="ECO:0000313" key="25">
    <source>
        <dbReference type="EMBL" id="AJD07527.1"/>
    </source>
</evidence>
<dbReference type="Gene3D" id="3.40.1310.20">
    <property type="match status" value="1"/>
</dbReference>
<keyword evidence="6" id="KW-1048">Host nucleus</keyword>
<dbReference type="GeneID" id="22974344"/>
<dbReference type="Proteomes" id="UP000201562">
    <property type="component" value="Segment"/>
</dbReference>
<evidence type="ECO:0000256" key="13">
    <source>
        <dbReference type="ARBA" id="ARBA00022759"/>
    </source>
</evidence>
<dbReference type="KEGG" id="vg:22974344"/>
<sequence>MTPTPKKSYCFTLNNYTEDELAAIRGVCSTLAQYAIVGREVGEQGTRHLQGYIRFTRAYRFPTIKDRYLPRCHIEVSRGSPRQNRDYCSKDGEFDEYGELPEDRASSSREDLAREFARDATDGRGGVRRFAESNPGTYYFSGHNLLRNHWALQAPTARPGITVDWMHGLPGVGKSRRAHERLPDAYIKDPRTKWWNGYFGEKEVIIDDFGPQGIDINHLLRWFDRYKCTVEYKGGMMPLMAETFIVTSNYHPREVFQTGRSTDQQDNTMYDHPQLPALMRRINIIHMQYIIEYISRCMDACNEASEIVKEIIKKIMRRVPAPGAEIA</sequence>
<evidence type="ECO:0000256" key="14">
    <source>
        <dbReference type="ARBA" id="ARBA00022801"/>
    </source>
</evidence>
<dbReference type="EMBL" id="KM821752">
    <property type="protein sequence ID" value="AJD07527.1"/>
    <property type="molecule type" value="Genomic_DNA"/>
</dbReference>
<keyword evidence="19" id="KW-0511">Multifunctional enzyme</keyword>
<dbReference type="InterPro" id="IPR049912">
    <property type="entry name" value="CRESS_DNA_REP"/>
</dbReference>
<dbReference type="GO" id="GO:0006260">
    <property type="term" value="P:DNA replication"/>
    <property type="evidence" value="ECO:0007669"/>
    <property type="project" value="UniProtKB-KW"/>
</dbReference>
<dbReference type="Pfam" id="PF00910">
    <property type="entry name" value="RNA_helicase"/>
    <property type="match status" value="1"/>
</dbReference>
<dbReference type="GO" id="GO:0046872">
    <property type="term" value="F:metal ion binding"/>
    <property type="evidence" value="ECO:0007669"/>
    <property type="project" value="UniProtKB-KW"/>
</dbReference>
<dbReference type="GO" id="GO:0003677">
    <property type="term" value="F:DNA binding"/>
    <property type="evidence" value="ECO:0007669"/>
    <property type="project" value="UniProtKB-KW"/>
</dbReference>
<evidence type="ECO:0000256" key="1">
    <source>
        <dbReference type="ARBA" id="ARBA00001936"/>
    </source>
</evidence>
<evidence type="ECO:0000256" key="21">
    <source>
        <dbReference type="ARBA" id="ARBA00032243"/>
    </source>
</evidence>
<dbReference type="RefSeq" id="YP_009116896.1">
    <property type="nucleotide sequence ID" value="NC_026259.1"/>
</dbReference>
<dbReference type="GO" id="GO:0004519">
    <property type="term" value="F:endonuclease activity"/>
    <property type="evidence" value="ECO:0007669"/>
    <property type="project" value="UniProtKB-KW"/>
</dbReference>
<comment type="cofactor">
    <cofactor evidence="1">
        <name>Mn(2+)</name>
        <dbReference type="ChEBI" id="CHEBI:29035"/>
    </cofactor>
</comment>
<protein>
    <recommendedName>
        <fullName evidence="5">Replication-associated protein</fullName>
    </recommendedName>
    <alternativeName>
        <fullName evidence="20">ATP-dependent helicase Rep</fullName>
    </alternativeName>
    <alternativeName>
        <fullName evidence="21">RepP</fullName>
    </alternativeName>
</protein>